<dbReference type="Gene3D" id="1.25.40.10">
    <property type="entry name" value="Tetratricopeptide repeat domain"/>
    <property type="match status" value="1"/>
</dbReference>
<evidence type="ECO:0000313" key="5">
    <source>
        <dbReference type="EMBL" id="WWT54249.1"/>
    </source>
</evidence>
<evidence type="ECO:0000256" key="2">
    <source>
        <dbReference type="ARBA" id="ARBA00022803"/>
    </source>
</evidence>
<evidence type="ECO:0000256" key="3">
    <source>
        <dbReference type="PROSITE-ProRule" id="PRU00339"/>
    </source>
</evidence>
<dbReference type="InterPro" id="IPR011990">
    <property type="entry name" value="TPR-like_helical_dom_sf"/>
</dbReference>
<dbReference type="SUPFAM" id="SSF48452">
    <property type="entry name" value="TPR-like"/>
    <property type="match status" value="1"/>
</dbReference>
<dbReference type="PROSITE" id="PS50005">
    <property type="entry name" value="TPR"/>
    <property type="match status" value="1"/>
</dbReference>
<dbReference type="Pfam" id="PF07719">
    <property type="entry name" value="TPR_2"/>
    <property type="match status" value="1"/>
</dbReference>
<keyword evidence="2 3" id="KW-0802">TPR repeat</keyword>
<proteinExistence type="predicted"/>
<keyword evidence="1" id="KW-0677">Repeat</keyword>
<dbReference type="EMBL" id="CP146369">
    <property type="protein sequence ID" value="WWT54249.1"/>
    <property type="molecule type" value="Genomic_DNA"/>
</dbReference>
<evidence type="ECO:0000256" key="1">
    <source>
        <dbReference type="ARBA" id="ARBA00022737"/>
    </source>
</evidence>
<organism evidence="5 6">
    <name type="scientific">Brevundimonas olei</name>
    <dbReference type="NCBI Taxonomy" id="657642"/>
    <lineage>
        <taxon>Bacteria</taxon>
        <taxon>Pseudomonadati</taxon>
        <taxon>Pseudomonadota</taxon>
        <taxon>Alphaproteobacteria</taxon>
        <taxon>Caulobacterales</taxon>
        <taxon>Caulobacteraceae</taxon>
        <taxon>Brevundimonas</taxon>
    </lineage>
</organism>
<dbReference type="InterPro" id="IPR013105">
    <property type="entry name" value="TPR_2"/>
</dbReference>
<dbReference type="SMART" id="SM00028">
    <property type="entry name" value="TPR"/>
    <property type="match status" value="3"/>
</dbReference>
<sequence>MKTATARIGGAAALAMALVLSAPSDVRAQQVSTPQGSSKMEERPTVTLNIVSGDLSGQEKRDFNLVERAMRDIQTRGYAGLDRHLPALRRALARAPAIYPYVEKRNADEWIVRTLEIGETVLTATMLQVAAQEDGASSVTVRQQPNVYQLVALMLGSEAVERRRLDEAIAVLDQGLARQPDDWVLIKEKASALQAAGRNEEALKLASEALASDSIRILLNAGALHRSRGFSLIELQRLPEARAAYDEALKLDPEDRSAKAQLAYIDGLETGQAPTAPVVMTPSAAAGKPANP</sequence>
<dbReference type="Proteomes" id="UP001363460">
    <property type="component" value="Chromosome"/>
</dbReference>
<feature type="repeat" description="TPR" evidence="3">
    <location>
        <begin position="222"/>
        <end position="255"/>
    </location>
</feature>
<name>A0ABZ2ID52_9CAUL</name>
<feature type="signal peptide" evidence="4">
    <location>
        <begin position="1"/>
        <end position="28"/>
    </location>
</feature>
<feature type="chain" id="PRO_5046095875" evidence="4">
    <location>
        <begin position="29"/>
        <end position="292"/>
    </location>
</feature>
<evidence type="ECO:0000313" key="6">
    <source>
        <dbReference type="Proteomes" id="UP001363460"/>
    </source>
</evidence>
<dbReference type="InterPro" id="IPR019734">
    <property type="entry name" value="TPR_rpt"/>
</dbReference>
<keyword evidence="6" id="KW-1185">Reference proteome</keyword>
<evidence type="ECO:0000256" key="4">
    <source>
        <dbReference type="SAM" id="SignalP"/>
    </source>
</evidence>
<accession>A0ABZ2ID52</accession>
<reference evidence="5 6" key="1">
    <citation type="submission" date="2024-02" db="EMBL/GenBank/DDBJ databases">
        <title>Distribution and functional of Brevundimonas-related endobacteria within Verticillium dahliae.</title>
        <authorList>
            <person name="Zeng H."/>
        </authorList>
    </citation>
    <scope>NUCLEOTIDE SEQUENCE [LARGE SCALE GENOMIC DNA]</scope>
    <source>
        <strain evidence="5 6">TRM 44200</strain>
    </source>
</reference>
<gene>
    <name evidence="5" type="ORF">V8J38_13520</name>
</gene>
<keyword evidence="4" id="KW-0732">Signal</keyword>
<protein>
    <submittedName>
        <fullName evidence="5">Tetratricopeptide repeat protein</fullName>
    </submittedName>
</protein>
<dbReference type="RefSeq" id="WP_338576360.1">
    <property type="nucleotide sequence ID" value="NZ_CP146369.1"/>
</dbReference>